<dbReference type="EMBL" id="MN739530">
    <property type="protein sequence ID" value="QHT10856.1"/>
    <property type="molecule type" value="Genomic_DNA"/>
</dbReference>
<organism evidence="2">
    <name type="scientific">viral metagenome</name>
    <dbReference type="NCBI Taxonomy" id="1070528"/>
    <lineage>
        <taxon>unclassified sequences</taxon>
        <taxon>metagenomes</taxon>
        <taxon>organismal metagenomes</taxon>
    </lineage>
</organism>
<dbReference type="Pfam" id="PF00535">
    <property type="entry name" value="Glycos_transf_2"/>
    <property type="match status" value="1"/>
</dbReference>
<dbReference type="InterPro" id="IPR029044">
    <property type="entry name" value="Nucleotide-diphossugar_trans"/>
</dbReference>
<sequence>MSKKICLNMIVKNESKIILRLLESVLPLIDSYCICDTGSTDSTTDIIQLFFDKHNLPGKIVTEPFRDFGYNRTYALRQCIGMENADYLLLLDADMVLQLGNIDVAEFKKNLSADAYHMFQGSPVFVYKNVRLIKNDPRVTYWGVTHEYVQTPPDFKYDDLPIDKLFIKDIGDGGAKSEKFERDVRLLTKGLEELPNNDRYTFYLANSYRDLGQYENAIKTYKKRIEIGGWIQEIWFSYYSIGKCYRDIGDFAQAMYYWLEAYHVFPDRIENLYEIITHYRQHGKNNLAYTFYELAQHERMRCQSTDHLFLEKDIYDYKLDYEFSIIGYYCNRNGHDIDRACMCVLANKSADEGIQKNVLSNYKFYATKLRDLVTSSIFTLDIGNSNIVNTTDMVSSTPSLCIDKSTGELVVNVRFVNYKIGEHGEYINKDRIVTKNVIATFDMKQKSSQMTNPLGSSQMTNPLGSSQMTNPLGSSQMTKTGEFELKYEVIYDNLYVGLEDVRLFYSNNGEILFNANRGLSYECMVIEHGQINMKSHQTVSNLVKKEKQRQIEKNWTLFQDHDNSLIKMVYEWYPLTIGLHRDHPEHLIDGENRPITQLDCRWSIETPPFFKWVRGSTNGLSMKNPEDGSRELWFICHIVSYEDRRYYYHIFVVLDAVTYEVKRYSRLFTFEGQKVEYTLGFVFLEQKKEFLIGYSLLDRETKYMKIGMDEICKMFI</sequence>
<dbReference type="Gene3D" id="1.25.40.10">
    <property type="entry name" value="Tetratricopeptide repeat domain"/>
    <property type="match status" value="1"/>
</dbReference>
<dbReference type="PROSITE" id="PS50005">
    <property type="entry name" value="TPR"/>
    <property type="match status" value="1"/>
</dbReference>
<evidence type="ECO:0000313" key="2">
    <source>
        <dbReference type="EMBL" id="QHT10856.1"/>
    </source>
</evidence>
<name>A0A6C0D1B7_9ZZZZ</name>
<protein>
    <recommendedName>
        <fullName evidence="1">Glycosyltransferase 2-like domain-containing protein</fullName>
    </recommendedName>
</protein>
<dbReference type="Gene3D" id="3.90.550.10">
    <property type="entry name" value="Spore Coat Polysaccharide Biosynthesis Protein SpsA, Chain A"/>
    <property type="match status" value="1"/>
</dbReference>
<dbReference type="PANTHER" id="PTHR43630">
    <property type="entry name" value="POLY-BETA-1,6-N-ACETYL-D-GLUCOSAMINE SYNTHASE"/>
    <property type="match status" value="1"/>
</dbReference>
<accession>A0A6C0D1B7</accession>
<dbReference type="PANTHER" id="PTHR43630:SF2">
    <property type="entry name" value="GLYCOSYLTRANSFERASE"/>
    <property type="match status" value="1"/>
</dbReference>
<dbReference type="InterPro" id="IPR019734">
    <property type="entry name" value="TPR_rpt"/>
</dbReference>
<reference evidence="2" key="1">
    <citation type="journal article" date="2020" name="Nature">
        <title>Giant virus diversity and host interactions through global metagenomics.</title>
        <authorList>
            <person name="Schulz F."/>
            <person name="Roux S."/>
            <person name="Paez-Espino D."/>
            <person name="Jungbluth S."/>
            <person name="Walsh D.A."/>
            <person name="Denef V.J."/>
            <person name="McMahon K.D."/>
            <person name="Konstantinidis K.T."/>
            <person name="Eloe-Fadrosh E.A."/>
            <person name="Kyrpides N.C."/>
            <person name="Woyke T."/>
        </authorList>
    </citation>
    <scope>NUCLEOTIDE SEQUENCE</scope>
    <source>
        <strain evidence="2">GVMAG-M-3300023174-111</strain>
    </source>
</reference>
<evidence type="ECO:0000259" key="1">
    <source>
        <dbReference type="Pfam" id="PF00535"/>
    </source>
</evidence>
<dbReference type="SUPFAM" id="SSF48452">
    <property type="entry name" value="TPR-like"/>
    <property type="match status" value="1"/>
</dbReference>
<dbReference type="SMART" id="SM00028">
    <property type="entry name" value="TPR"/>
    <property type="match status" value="2"/>
</dbReference>
<dbReference type="AlphaFoldDB" id="A0A6C0D1B7"/>
<feature type="domain" description="Glycosyltransferase 2-like" evidence="1">
    <location>
        <begin position="9"/>
        <end position="136"/>
    </location>
</feature>
<proteinExistence type="predicted"/>
<dbReference type="SUPFAM" id="SSF53448">
    <property type="entry name" value="Nucleotide-diphospho-sugar transferases"/>
    <property type="match status" value="1"/>
</dbReference>
<dbReference type="InterPro" id="IPR011990">
    <property type="entry name" value="TPR-like_helical_dom_sf"/>
</dbReference>
<dbReference type="InterPro" id="IPR001173">
    <property type="entry name" value="Glyco_trans_2-like"/>
</dbReference>